<dbReference type="InterPro" id="IPR037171">
    <property type="entry name" value="NagB/RpiA_transferase-like"/>
</dbReference>
<dbReference type="GO" id="GO:0003743">
    <property type="term" value="F:translation initiation factor activity"/>
    <property type="evidence" value="ECO:0007669"/>
    <property type="project" value="UniProtKB-KW"/>
</dbReference>
<gene>
    <name evidence="2" type="ORF">EGH21_03165</name>
</gene>
<keyword evidence="3" id="KW-1185">Reference proteome</keyword>
<dbReference type="InterPro" id="IPR000649">
    <property type="entry name" value="IF-2B-related"/>
</dbReference>
<evidence type="ECO:0000256" key="1">
    <source>
        <dbReference type="RuleBase" id="RU003814"/>
    </source>
</evidence>
<protein>
    <submittedName>
        <fullName evidence="2">Translation initiation factor eIF-2B</fullName>
    </submittedName>
</protein>
<comment type="similarity">
    <text evidence="1">Belongs to the eIF-2B alpha/beta/delta subunits family.</text>
</comment>
<keyword evidence="2" id="KW-0396">Initiation factor</keyword>
<evidence type="ECO:0000313" key="3">
    <source>
        <dbReference type="Proteomes" id="UP001430377"/>
    </source>
</evidence>
<accession>A0AAW4PLN2</accession>
<dbReference type="EMBL" id="RKLR01000001">
    <property type="protein sequence ID" value="MBX0322026.1"/>
    <property type="molecule type" value="Genomic_DNA"/>
</dbReference>
<dbReference type="GO" id="GO:0046523">
    <property type="term" value="F:S-methyl-5-thioribose-1-phosphate isomerase activity"/>
    <property type="evidence" value="ECO:0007669"/>
    <property type="project" value="TreeGrafter"/>
</dbReference>
<dbReference type="Gene3D" id="3.40.50.10470">
    <property type="entry name" value="Translation initiation factor eif-2b, domain 2"/>
    <property type="match status" value="1"/>
</dbReference>
<sequence length="283" mass="30617">MIDETVTQIEEMQTQSSSIVAVKAAEALRELTDREYHTVEDFVRSVERNSSVLRQTNRSHAPLYTSQQRIVTALSESSPETVDAAKEQLLAAIEEVVTEIESSKEGAAEKAATLVADGDVVLTHENSSTVMATLEHALESGKQLDLFVTESRPRFLGRRTARQLAGRDDVDVTLIVDGAAGHYLSECDRVLVGMNCLVDDTVYNRVGTYPIVATAADAGVPVTVVASSAKFIGSGFNFENNFRSPAEVMREPADGFDVANPGYDATPTDLLDSVVTENGVIEF</sequence>
<dbReference type="RefSeq" id="WP_220617012.1">
    <property type="nucleotide sequence ID" value="NZ_RKLR01000001.1"/>
</dbReference>
<reference evidence="2 3" key="1">
    <citation type="submission" date="2021-06" db="EMBL/GenBank/DDBJ databases">
        <title>Halomicroarcula sp. a new haloarchaeum isolated from saline soil.</title>
        <authorList>
            <person name="Duran-Viseras A."/>
            <person name="Sanchez-Porro C."/>
            <person name="Ventosa A."/>
        </authorList>
    </citation>
    <scope>NUCLEOTIDE SEQUENCE [LARGE SCALE GENOMIC DNA]</scope>
    <source>
        <strain evidence="2 3">F13</strain>
    </source>
</reference>
<comment type="caution">
    <text evidence="2">The sequence shown here is derived from an EMBL/GenBank/DDBJ whole genome shotgun (WGS) entry which is preliminary data.</text>
</comment>
<dbReference type="Gene3D" id="1.20.120.420">
    <property type="entry name" value="translation initiation factor eif-2b, domain 1"/>
    <property type="match status" value="1"/>
</dbReference>
<name>A0AAW4PLN2_9EURY</name>
<dbReference type="AlphaFoldDB" id="A0AAW4PLN2"/>
<proteinExistence type="inferred from homology"/>
<keyword evidence="2" id="KW-0648">Protein biosynthesis</keyword>
<dbReference type="Proteomes" id="UP001430377">
    <property type="component" value="Unassembled WGS sequence"/>
</dbReference>
<dbReference type="PANTHER" id="PTHR43475:SF2">
    <property type="entry name" value="RIBOSE 1,5-BISPHOSPHATE ISOMERASE"/>
    <property type="match status" value="1"/>
</dbReference>
<dbReference type="SUPFAM" id="SSF100950">
    <property type="entry name" value="NagB/RpiA/CoA transferase-like"/>
    <property type="match status" value="1"/>
</dbReference>
<evidence type="ECO:0000313" key="2">
    <source>
        <dbReference type="EMBL" id="MBX0322026.1"/>
    </source>
</evidence>
<dbReference type="Pfam" id="PF01008">
    <property type="entry name" value="IF-2B"/>
    <property type="match status" value="1"/>
</dbReference>
<dbReference type="InterPro" id="IPR042529">
    <property type="entry name" value="IF_2B-like_C"/>
</dbReference>
<dbReference type="InterPro" id="IPR027363">
    <property type="entry name" value="M1Pi_N"/>
</dbReference>
<organism evidence="2 3">
    <name type="scientific">Haloarcula rubra</name>
    <dbReference type="NCBI Taxonomy" id="2487747"/>
    <lineage>
        <taxon>Archaea</taxon>
        <taxon>Methanobacteriati</taxon>
        <taxon>Methanobacteriota</taxon>
        <taxon>Stenosarchaea group</taxon>
        <taxon>Halobacteria</taxon>
        <taxon>Halobacteriales</taxon>
        <taxon>Haloarculaceae</taxon>
        <taxon>Haloarcula</taxon>
    </lineage>
</organism>
<dbReference type="GO" id="GO:0019509">
    <property type="term" value="P:L-methionine salvage from methylthioadenosine"/>
    <property type="evidence" value="ECO:0007669"/>
    <property type="project" value="TreeGrafter"/>
</dbReference>
<dbReference type="PANTHER" id="PTHR43475">
    <property type="entry name" value="METHYLTHIORIBOSE-1-PHOSPHATE ISOMERASE"/>
    <property type="match status" value="1"/>
</dbReference>